<keyword evidence="8 9" id="KW-0539">Nucleus</keyword>
<dbReference type="PANTHER" id="PTHR48103">
    <property type="entry name" value="MIDASIN-RELATED"/>
    <property type="match status" value="1"/>
</dbReference>
<dbReference type="InterPro" id="IPR036465">
    <property type="entry name" value="vWFA_dom_sf"/>
</dbReference>
<dbReference type="FunFam" id="3.40.50.300:FF:001368">
    <property type="entry name" value="Midasin"/>
    <property type="match status" value="1"/>
</dbReference>
<feature type="compositionally biased region" description="Basic and acidic residues" evidence="10">
    <location>
        <begin position="4867"/>
        <end position="4880"/>
    </location>
</feature>
<name>A0A5N6QIS8_9ROSI</name>
<dbReference type="Pfam" id="PF21108">
    <property type="entry name" value="MDN1_4th"/>
    <property type="match status" value="1"/>
</dbReference>
<feature type="compositionally biased region" description="Basic and acidic residues" evidence="10">
    <location>
        <begin position="5146"/>
        <end position="5160"/>
    </location>
</feature>
<feature type="compositionally biased region" description="Polar residues" evidence="10">
    <location>
        <begin position="5007"/>
        <end position="5025"/>
    </location>
</feature>
<evidence type="ECO:0000256" key="1">
    <source>
        <dbReference type="ARBA" id="ARBA00004604"/>
    </source>
</evidence>
<sequence>MTMDGSFSVKFALERFLARCPKLLSFPQFDALAKKGHMLTEEEVVNVLAEVFLHPNYTIPLMGCFRPIARKIVDKAVALLRIVPNLRFNSDDTLAEAEEGNFLNDVASVIELYNRGGRGLDLHELACLAACRALDLAPFLLRPILNYFKFAPSPFERISMEGKISDLRGKVGTCILRAAQTSYRLLLVDSELFSKLWDWSCFLDLVKQSANLDLSSSGGYADIVISDIRWCGIQILSVVLKTSCRPTTDFSMEIEEAFTCFLRWEKFCQDTSLEKAGWFIDSSEQYKLSFPSTSIDFNQETCLKSSGLLALEISSSQFRETEPPTRSKRLATWDDKSVGNLFVLTSAMRKSFEMVVLAVSQKWPVLLYGPAGAGKSALINKLALDSGNQVLFIHMDDQIDGKTLLGSYVCSERPGEFRWQPGSLTQAVQNGFWVVFEDFDKAPSDVQSILLSLLEGASSFSNGHGEEIRVAESFRLFSTISTSRFNILHSTEGGKIGVFWRKVMIVPPNNEDLENIIKAWFPNLEPICEKLIETFERVNSSPVHQMAGYQSRSSASASYLSRFSLRDLLKWCKRISGLNFSFCGDGLSAYECHCIYQEAVDIFAAFSTSAENRLIIMKDIAKLWAVPTSEAETLYPHNKPMIQDLQTDLRVGRVYLQRTHRVFHDQKKPFAEIRSSLHVLERIASSVKCKEPVLLVGETGTGKTTLVQYLAMKLGQKLTVLNLSQQSDVADLLGGFKPMDAQFICFPLYKEFEDLFSKTFSMKVNVDFLARLQKHLSGKNWNMLLSGFQKGVDSFQKLVQEERSGSGRKRKKPLDEERVKAWENFSFKLETARGQIGASSGMVFSFVEGVFVTALRNGEWILLDEVNLAPPETLQRVIGVLEGESGSLCLAERGDVNYIQRHPNFRIFACMNPATDAGKRDLPFTLRSRFTEYFVDDVLDDEDLTIFINQFMNDSKSSRELVNKVVRFYKAAKKDSEERLQDGANQKPQYSLRSLYRALEYTRKAERKFGFQKAIHDGFCMFFLTLLDRPSAEIMNQMILSYLLGGNMPSHVPFDGYLTFKENSKSDDFLENYVLTKSVREHLRNLARAILISRYPVLLQGPTSSGKTSLVQYLAAVTGHKFVRINNHEHTDLQEYLGSYITDASGKLVFHEGVLVKAVRHGYWIVLDELNLAPTDVLEALNRLLDDNRELFVPELQETIQAHPDFMLFATQNPPTFYGGRKMLSRAFRNRFVEIHVDEIPEDELSTILENRCKVPESYAKKMVGVMKDLQVLRQSSKVFAGKHGFITPRDLFRWADRFRTFGSSYDDLAKDGYYLLAERLRDEDEKCVVQAVLKKHLGFNLVKDDLYKQEPVGGNFSFNSCDAAGVSENLQNVIWTKSMWRLHFLVKRCYELREPVLLVGETGGGKTTVCQLLSIDMGLKLHILNCHQYTETSDFLGGFYPIRERSILVAKFKEKIEQVMISVAFMHYPKDFTISSDISQASSTLDQLTKMLTYYKQGLASCSIVSTEDVAILEKMVTELFELHQKWQTIFKWQDGPLVRAMKDGDLFLVDEISLADDSVLERLNSVLEPERKLSLAEKGGSVLEIINAHQKFFVLATMNPGGDYGKKELSPALRNRFTEIWVPPVGDLNELKSIVVQRLANPNLSHIVDAMLSFWEWFKQLQPGRMLTVRDLLSWVAFINMTERSLGPEYAFLHGAFLVLLDGISLGTSISKSDAGELRERCLSFLLEKLKVETTSLTHTQLSRMENYGWGHLGITADVSCSDTMQCDNTFGIDPFYIEKGCESCEVGGFEFLAPTTRRNALRVLRAMQLPKPVLLEGSPGVGKTSLIVALGKFSGHNVVRINLSEQTDIMDLLGSDLPVESDEGIKFAWSDGILLQALKEGCWVLLDELNLAPQSVLEGLNAILDHRAEVFIPELGLTFKCPSTFRVFACQNPSCQGGGRKGLPKSFLNRFTKVYVDELVEDDYLFICSSLYPSIPRSILSKLILFNKRLHEDTMLYHKFAQDGSPWEFNLRDVIRSCQIIQGAPEKLRDYSFLNILYIQRMRTAADRREVLRLYEQVFEMKPFINPYPRVQLNSRYLIVGNTAVKRNYVQSSKLSSSQLKIMPGIRQCLEAAAHCVQRQWLCILIGPSSGKTSLIRLLAQLTGNALNELNLSAATDISELLGCFEQYDAFRNFHIVANQVECYVNEYFSLQLESSKETYMSERKDQLITRWITFLSSMDYDHVSGSTCMYLEKRKRIFNSLSLLVEIIEQVKLDQEKNVLPVSWSSRDLEGAMKTVLKLQDDYQKRAVSAKFEWVMGVLIKAIERGEWIVLENANLCNPTVLDRINSLVEPSGSITINECGIVDGKSVVLHPHPNFRMFLTVNPNYGEVSRAMRNRGVEIFMMQPCWLLDERSGYGSQQIELKDVERFLILSGIPGGRLVESMARAHVYARDEGSRLNICITYLELARWVQLLQQLLMNGNQPLWSLHVSWEHTYLSSLGEAEGGNIISHAKSAYLSVIELSDSLLARSLSLPGGWPMPLKLRDFVWYSKEACVKQNCMYLEFLGNQCASYESEVARIRCPSDEALTACGLADTSIINVKKLEQLMFPRSSNVTVSNFDKKIEFDLALANKMLLFAANWTIEQATESDLELYLLWFSWFSNHLQPFCQFFSSFLILIKQVMEHPIWSYISRRHHEVASLHLVDFDLQPIPMLSLELVDLTASRDMSQSCNKFLSNAINCLCLLKVSYQQWNAESCHDYSDEVQCFIPVLKSLRVMEEEILHKFVDSSYMFVESPSFDVLIQLYTNLIEDHKLFWNGVTSSNVEQLLISWRSLMKDAAKFQEVLNDICPEAVDIVMSESKNLENLAKVSWRIYSEKNLAKVSWRIHSEKSLLWVHGGHPYLPSSANLYDKQHQLSSLCEFIWPTKSLIEVVASSNPELRFLAMQGVSMSVHIMGKCDCDKDVSPVVQQLEEMHKMLLERFEYEKQKLVANLGSSEHANAEANSAACCTFLPEILCRESGFESWQDTLALSDSTSFFLDMELLQGISSILLVDPKGLEPALGTVSNLLEYGLKFSLDFSSRPPQIFLPHQKILWTLDAWTSVDAVNARIASFVIEMWFRWHQSLWNHQPVFIKNFSKIGDYDIPLLDMLVQPVRTATVFKILQSRSTIREYFVRCLTLRVASCNIWRSSPTGANIPGFLLSMARSLFQQIIYAHRKSFHVNEFEAIKSILCAFQKNMVKKENIQQMISLLLSSSHSGLKESVHKFIEPLLRELYLHCTSTDFHYILGCAWLRIGGLRFHLLLSCDDLDPAVKYYWKSSQLAEKITSLKLEMQVRQECNYIAGWFSTREADNRGAHALENLEVEHRRAQRKIVFRSDSEKFQKLKCECNDFLIKCDEFLKLVTSLEVMVSNVQAMDLPQIVDQVCNWQETATNFVKRLSDEYDAYIDVVQPVQVAVYEMKLGSALVLSSFCQKAFCSRVELDNMDLVMGTIYSFMRFPRGYASKSISVNLNSMQPEVPSYEISIPANFCAADMRLLEKLVTFSRDVAVDQKVSVMQLEAALNHNILVRVAHSVANSRLMDIESFKLLAKIFNEFSNLWMRMKVQAKTKEDYGSQQYKFRPRAFQIESIIEVDISTLGESMTNDSFSEWKELLSEEEFTTMEAREDQESSQEEWNAIEESILDNMVHIHNQLFGSNNLVLSPGTFRISDADRLLSFYDSYRLGVGMINGLGSLFLSSLDAKLMPEHLLRLCLEHKQTIVSSSKSAQKYNFYKDSNAPLMAQMVKLLAPLQQKILSFLTEWEDHHGLQKILDVIEMLLNIPLSTALAKALAGLQFLLNRVQILQENGSKFSLSDQLEPIRALVSSWKKMEFGSWPALLDEVQDQYEINAGKLWFPLYSVLQRRHSADVLGYNLSTLQSLEEFIHTSSIGEFRKRLQLLFAFLGQFNTGRCLNIYSSSSDKENLKILYNVIGFHVQFLPIVLEHIKANRRNIEVELKEHLKLCGWERSENLLSIENSKRTRHKLRKLIQKYTDFLQQPVMLFLNQDALQKGTKSQSLHGQKIHNEFPDNKIGMLSGLFDPTLFHDEDRSIWYPDWRKKVDYALQKLHVERAPEFDTLFLHFRGASEELTSVSRQCSASQSTYLLSHEQWKIVWCTIEKIYRTVVDCGDIWKDSNKSLGKRRAFSELLKLLESSGLSRHKSIYMEDHHRSWWFLEPSYDVQHLLLTQSRLASGASDVAVACEFQSFPCETLVTEWKTANEYYFKSIASVLLLQQICLNAHKDITREQVDRSGAFLNQLVDLQQKQQVAANDFAKQLKHMRECISTLENLYPKSPTSDIKTVGVCFIVQNQHATLKCMWQQKQLFDSLCAMLYEESLLLTTFENMHLNTCESFKAAANRVLAFIGNCFPDFQKSKESLDYYLLGRNRAITTLADSSRCYIVTKQMEQLVSKNFQAIKEFEEDLLAFHKQDVDRSSVKEVLLSHFEELFEKGRMMEEEYNSVLSINAHSDGNCFGFGEALNSTFEHITDALKKLGSSSTGYSLPEESVENITSWKFLFDSFVADLRLDLLCEKILKTIVCAEQLLRRSGNNTSSTLEIGVQFKDLHVLLSLILDFGDALLQDLLAMNRTVSMVTHMLASVLASLYSKGFGISVEDQVGDATHDISQDASGTGMGEGAGMNDVSDQITDEDQLLGALEKPSEERDASDEVPSNNEKGIEMEQDFAADTYSISGDSAEDNNEDSEDVQLDSAMGETEANGEVVDEKLWNKDEDENPSDTNEKYESGSSVRDRDGSRELRAKEDYAAAAGEPGELNSDEPGEHDSDEIDKQDDEIGSEDNLGDRDDTEDMKLEKEEAFADPTGLKLDELNQSPDEDMEMDEPKGADSVEEANPSESKESDEKGKHEEDNTNPTDETIGEAETEQMDGDSEKDLGGDHEENVEMSLTEPSNNAFKPGSSDFVTDHVPNAQSATQPKGDSQTSDIRNIAPESNWSSGNDAQNDLAPSRGLPSNNTTEVDFSVADLSNSGRFTDDQSKSQLPQHESSSTQKTQPNPYRNVGDALEEWKERVKVSVDLQADNTEALGEIEDENADEYGYVSEFEKGTAQALGPATSEQVDRNVSGNKPDGDSLSVHKNDLADMEIEKQNSEAPPLRSYASIHKNKIEELMHISDLEKLPNEGSEEVRSHDDGNPESLSESLVSVKKSFLSEGIHQFSKLSVAEDEFGKAQDPGEVSNDVKNNATVLWRRYELLTTRFSQELAEQLRLVMEPTLASKLQGDYKTGKRINMKKVIPYIASHYRKDKIWLRRTRPNKRDYQVVIAMDDSRSMSESRCGDAAIEALVTVCRAMSQLEVGNLAVASFGKKGNIRLLHDFDQPFSGEAGIKMISSLTFKQENTIADEPVVDLLKYLNDMLDVAVGKARLPSGQNPLQQLVLIIGDGRLHEKENLKRCVRDALSRKRMVAFLVLDTSSNPQESIMMLDEASLEGTNVKFSKYMDSFPFPYYIVLKKIEALPRTLSDLLRQWFEVMQYWRD</sequence>
<feature type="compositionally biased region" description="Basic and acidic residues" evidence="10">
    <location>
        <begin position="4900"/>
        <end position="4912"/>
    </location>
</feature>
<evidence type="ECO:0000256" key="10">
    <source>
        <dbReference type="SAM" id="MobiDB-lite"/>
    </source>
</evidence>
<feature type="compositionally biased region" description="Acidic residues" evidence="10">
    <location>
        <begin position="4709"/>
        <end position="4721"/>
    </location>
</feature>
<feature type="region of interest" description="Disordered" evidence="10">
    <location>
        <begin position="5051"/>
        <end position="5103"/>
    </location>
</feature>
<feature type="compositionally biased region" description="Acidic residues" evidence="10">
    <location>
        <begin position="4888"/>
        <end position="4899"/>
    </location>
</feature>
<dbReference type="InterPro" id="IPR040848">
    <property type="entry name" value="AAA_lid_7"/>
</dbReference>
<dbReference type="EMBL" id="CM017321">
    <property type="protein sequence ID" value="KAE7999067.1"/>
    <property type="molecule type" value="Genomic_DNA"/>
</dbReference>
<comment type="subcellular location">
    <subcellularLocation>
        <location evidence="1">Nucleus</location>
        <location evidence="1">Nucleolus</location>
    </subcellularLocation>
    <subcellularLocation>
        <location evidence="2">Nucleus</location>
        <location evidence="2">Nucleoplasm</location>
    </subcellularLocation>
</comment>
<dbReference type="InterPro" id="IPR041190">
    <property type="entry name" value="Midasin_AAA_lid_5"/>
</dbReference>
<keyword evidence="5 9" id="KW-0547">Nucleotide-binding</keyword>
<evidence type="ECO:0000313" key="12">
    <source>
        <dbReference type="EMBL" id="KAE7999067.1"/>
    </source>
</evidence>
<dbReference type="PROSITE" id="PS00675">
    <property type="entry name" value="SIGMA54_INTERACT_1"/>
    <property type="match status" value="1"/>
</dbReference>
<dbReference type="Proteomes" id="UP000327013">
    <property type="component" value="Chromosome 1"/>
</dbReference>
<gene>
    <name evidence="12" type="ORF">FH972_003549</name>
</gene>
<keyword evidence="13" id="KW-1185">Reference proteome</keyword>
<dbReference type="InterPro" id="IPR002035">
    <property type="entry name" value="VWF_A"/>
</dbReference>
<feature type="region of interest" description="Disordered" evidence="10">
    <location>
        <begin position="4705"/>
        <end position="5033"/>
    </location>
</feature>
<feature type="compositionally biased region" description="Polar residues" evidence="10">
    <location>
        <begin position="4980"/>
        <end position="5000"/>
    </location>
</feature>
<keyword evidence="6 9" id="KW-0067">ATP-binding</keyword>
<dbReference type="GO" id="GO:0016887">
    <property type="term" value="F:ATP hydrolysis activity"/>
    <property type="evidence" value="ECO:0007669"/>
    <property type="project" value="InterPro"/>
</dbReference>
<dbReference type="PROSITE" id="PS50234">
    <property type="entry name" value="VWFA"/>
    <property type="match status" value="1"/>
</dbReference>
<dbReference type="GO" id="GO:0030687">
    <property type="term" value="C:preribosome, large subunit precursor"/>
    <property type="evidence" value="ECO:0007669"/>
    <property type="project" value="TreeGrafter"/>
</dbReference>
<keyword evidence="7 9" id="KW-0143">Chaperone</keyword>
<evidence type="ECO:0000313" key="13">
    <source>
        <dbReference type="Proteomes" id="UP000327013"/>
    </source>
</evidence>
<dbReference type="InterPro" id="IPR048617">
    <property type="entry name" value="MDN1_AAA_lid_4"/>
</dbReference>
<dbReference type="InterPro" id="IPR027417">
    <property type="entry name" value="P-loop_NTPase"/>
</dbReference>
<dbReference type="GO" id="GO:0000055">
    <property type="term" value="P:ribosomal large subunit export from nucleus"/>
    <property type="evidence" value="ECO:0007669"/>
    <property type="project" value="TreeGrafter"/>
</dbReference>
<dbReference type="FunFam" id="3.40.50.300:FF:001861">
    <property type="entry name" value="Midasin"/>
    <property type="match status" value="1"/>
</dbReference>
<dbReference type="InterPro" id="IPR003593">
    <property type="entry name" value="AAA+_ATPase"/>
</dbReference>
<dbReference type="SUPFAM" id="SSF53300">
    <property type="entry name" value="vWA-like"/>
    <property type="match status" value="1"/>
</dbReference>
<dbReference type="FunFam" id="3.40.50.300:FF:000142">
    <property type="entry name" value="Midasin"/>
    <property type="match status" value="1"/>
</dbReference>
<feature type="region of interest" description="Disordered" evidence="10">
    <location>
        <begin position="4671"/>
        <end position="4693"/>
    </location>
</feature>
<evidence type="ECO:0000259" key="11">
    <source>
        <dbReference type="PROSITE" id="PS50234"/>
    </source>
</evidence>
<dbReference type="GO" id="GO:0005524">
    <property type="term" value="F:ATP binding"/>
    <property type="evidence" value="ECO:0007669"/>
    <property type="project" value="UniProtKB-KW"/>
</dbReference>
<comment type="similarity">
    <text evidence="3 9">Belongs to the midasin family.</text>
</comment>
<dbReference type="FunFam" id="3.40.50.300:FF:000582">
    <property type="entry name" value="Midasin"/>
    <property type="match status" value="1"/>
</dbReference>
<dbReference type="Pfam" id="PF17865">
    <property type="entry name" value="AAA_lid_5"/>
    <property type="match status" value="1"/>
</dbReference>
<feature type="compositionally biased region" description="Polar residues" evidence="10">
    <location>
        <begin position="5083"/>
        <end position="5093"/>
    </location>
</feature>
<dbReference type="InterPro" id="IPR025662">
    <property type="entry name" value="Sigma_54_int_dom_ATP-bd_1"/>
</dbReference>
<dbReference type="SMART" id="SM00382">
    <property type="entry name" value="AAA"/>
    <property type="match status" value="5"/>
</dbReference>
<dbReference type="Pfam" id="PF17867">
    <property type="entry name" value="AAA_lid_7"/>
    <property type="match status" value="3"/>
</dbReference>
<dbReference type="PIRSF" id="PIRSF010340">
    <property type="entry name" value="Midasin"/>
    <property type="match status" value="1"/>
</dbReference>
<evidence type="ECO:0000256" key="5">
    <source>
        <dbReference type="ARBA" id="ARBA00022741"/>
    </source>
</evidence>
<feature type="domain" description="VWFA" evidence="11">
    <location>
        <begin position="5286"/>
        <end position="5488"/>
    </location>
</feature>
<feature type="compositionally biased region" description="Basic and acidic residues" evidence="10">
    <location>
        <begin position="4752"/>
        <end position="4777"/>
    </location>
</feature>
<feature type="region of interest" description="Disordered" evidence="10">
    <location>
        <begin position="4637"/>
        <end position="4657"/>
    </location>
</feature>
<dbReference type="GO" id="GO:0005730">
    <property type="term" value="C:nucleolus"/>
    <property type="evidence" value="ECO:0007669"/>
    <property type="project" value="UniProtKB-SubCell"/>
</dbReference>
<feature type="region of interest" description="Disordered" evidence="10">
    <location>
        <begin position="5146"/>
        <end position="5165"/>
    </location>
</feature>
<reference evidence="12 13" key="1">
    <citation type="submission" date="2019-06" db="EMBL/GenBank/DDBJ databases">
        <title>A chromosomal-level reference genome of Carpinus fangiana (Coryloideae, Betulaceae).</title>
        <authorList>
            <person name="Yang X."/>
            <person name="Wang Z."/>
            <person name="Zhang L."/>
            <person name="Hao G."/>
            <person name="Liu J."/>
            <person name="Yang Y."/>
        </authorList>
    </citation>
    <scope>NUCLEOTIDE SEQUENCE [LARGE SCALE GENOMIC DNA]</scope>
    <source>
        <strain evidence="12">Cfa_2016G</strain>
        <tissue evidence="12">Leaf</tissue>
    </source>
</reference>
<feature type="compositionally biased region" description="Acidic residues" evidence="10">
    <location>
        <begin position="4788"/>
        <end position="4809"/>
    </location>
</feature>
<evidence type="ECO:0000256" key="9">
    <source>
        <dbReference type="PIRNR" id="PIRNR010340"/>
    </source>
</evidence>
<dbReference type="Pfam" id="PF07728">
    <property type="entry name" value="AAA_5"/>
    <property type="match status" value="6"/>
</dbReference>
<dbReference type="Gene3D" id="3.40.50.300">
    <property type="entry name" value="P-loop containing nucleotide triphosphate hydrolases"/>
    <property type="match status" value="6"/>
</dbReference>
<evidence type="ECO:0000256" key="7">
    <source>
        <dbReference type="ARBA" id="ARBA00023186"/>
    </source>
</evidence>
<dbReference type="PANTHER" id="PTHR48103:SF2">
    <property type="entry name" value="MIDASIN"/>
    <property type="match status" value="1"/>
</dbReference>
<organism evidence="12 13">
    <name type="scientific">Carpinus fangiana</name>
    <dbReference type="NCBI Taxonomy" id="176857"/>
    <lineage>
        <taxon>Eukaryota</taxon>
        <taxon>Viridiplantae</taxon>
        <taxon>Streptophyta</taxon>
        <taxon>Embryophyta</taxon>
        <taxon>Tracheophyta</taxon>
        <taxon>Spermatophyta</taxon>
        <taxon>Magnoliopsida</taxon>
        <taxon>eudicotyledons</taxon>
        <taxon>Gunneridae</taxon>
        <taxon>Pentapetalae</taxon>
        <taxon>rosids</taxon>
        <taxon>fabids</taxon>
        <taxon>Fagales</taxon>
        <taxon>Betulaceae</taxon>
        <taxon>Carpinus</taxon>
    </lineage>
</organism>
<dbReference type="InterPro" id="IPR012099">
    <property type="entry name" value="Midasin"/>
</dbReference>
<evidence type="ECO:0000256" key="4">
    <source>
        <dbReference type="ARBA" id="ARBA00017143"/>
    </source>
</evidence>
<dbReference type="CDD" id="cd00009">
    <property type="entry name" value="AAA"/>
    <property type="match status" value="2"/>
</dbReference>
<proteinExistence type="inferred from homology"/>
<comment type="function">
    <text evidence="9">Nuclear chaperone required for maturation and nuclear export of pre-60S ribosome subunits.</text>
</comment>
<protein>
    <recommendedName>
        <fullName evidence="4 9">Midasin</fullName>
    </recommendedName>
</protein>
<evidence type="ECO:0000256" key="6">
    <source>
        <dbReference type="ARBA" id="ARBA00022840"/>
    </source>
</evidence>
<accession>A0A5N6QIS8</accession>
<dbReference type="GO" id="GO:0000027">
    <property type="term" value="P:ribosomal large subunit assembly"/>
    <property type="evidence" value="ECO:0007669"/>
    <property type="project" value="InterPro"/>
</dbReference>
<dbReference type="GO" id="GO:0005654">
    <property type="term" value="C:nucleoplasm"/>
    <property type="evidence" value="ECO:0007669"/>
    <property type="project" value="UniProtKB-SubCell"/>
</dbReference>
<dbReference type="OrthoDB" id="5186at2759"/>
<feature type="compositionally biased region" description="Polar residues" evidence="10">
    <location>
        <begin position="4939"/>
        <end position="4971"/>
    </location>
</feature>
<dbReference type="FunFam" id="3.40.50.300:FF:002238">
    <property type="entry name" value="Midasin"/>
    <property type="match status" value="1"/>
</dbReference>
<evidence type="ECO:0000256" key="2">
    <source>
        <dbReference type="ARBA" id="ARBA00004642"/>
    </source>
</evidence>
<dbReference type="SUPFAM" id="SSF52540">
    <property type="entry name" value="P-loop containing nucleoside triphosphate hydrolases"/>
    <property type="match status" value="6"/>
</dbReference>
<dbReference type="InterPro" id="IPR011704">
    <property type="entry name" value="ATPase_dyneun-rel_AAA"/>
</dbReference>
<evidence type="ECO:0000256" key="3">
    <source>
        <dbReference type="ARBA" id="ARBA00007188"/>
    </source>
</evidence>
<evidence type="ECO:0000256" key="8">
    <source>
        <dbReference type="ARBA" id="ARBA00023242"/>
    </source>
</evidence>
<feature type="compositionally biased region" description="Basic and acidic residues" evidence="10">
    <location>
        <begin position="4813"/>
        <end position="4829"/>
    </location>
</feature>